<accession>A0A955J2J8</accession>
<evidence type="ECO:0000256" key="1">
    <source>
        <dbReference type="ARBA" id="ARBA00004141"/>
    </source>
</evidence>
<dbReference type="Pfam" id="PF18911">
    <property type="entry name" value="PKD_4"/>
    <property type="match status" value="3"/>
</dbReference>
<dbReference type="EMBL" id="JAGQNX010000091">
    <property type="protein sequence ID" value="MCA9308462.1"/>
    <property type="molecule type" value="Genomic_DNA"/>
</dbReference>
<dbReference type="GO" id="GO:0006816">
    <property type="term" value="P:calcium ion transport"/>
    <property type="evidence" value="ECO:0007669"/>
    <property type="project" value="TreeGrafter"/>
</dbReference>
<dbReference type="AlphaFoldDB" id="A0A955J2J8"/>
<evidence type="ECO:0000313" key="7">
    <source>
        <dbReference type="EMBL" id="MCA9308462.1"/>
    </source>
</evidence>
<evidence type="ECO:0000256" key="4">
    <source>
        <dbReference type="ARBA" id="ARBA00022989"/>
    </source>
</evidence>
<reference evidence="7" key="1">
    <citation type="submission" date="2020-04" db="EMBL/GenBank/DDBJ databases">
        <authorList>
            <person name="Zhang T."/>
        </authorList>
    </citation>
    <scope>NUCLEOTIDE SEQUENCE</scope>
    <source>
        <strain evidence="7">HKST-UBA79</strain>
    </source>
</reference>
<sequence>YFQSLSTGNPPKLFWEFGDGSTSTEISPIYTYKEPGVYTVSLTVGDDYTTDTATKEGYITVLPLTPAHFTPKVFPSRVVGVVPFTSDFSIDFPEETTINYYGFGNYPYNQFLGSNFSHTSTIAGAPKLYLLLNTLQAKSAYLYTFPNILTAISPSQLPYLDFGVPYKHGQAPYTVDFTNNSIGDFTAWNWDFGDGATSTDKTPTHTYAIPGTYNVTLTGYTTSSSSPVSKTIENIVTVVDSLRPPEASFTVDPTTGVAPVIVRLVDTSTGYIDDYIWHYYDYLQNGKYALVSEFGPRNYIRQLDKTGSYNFGLTVKNSAGTSTFWLPDPVTVVDKPKVLDFYSNSSQGTSPLDMRFVNTSTSHYDNFTWDFGDGSSSSEKHPYHTYNTPGTYTVTLTSNGDSKVRADYVVVTEASAITDLSTYTSPLNYWSLGSFGSTNGCGAGFKDSTKLHCTGYFDFSKLKNVFFPTRGSTLSIYANGSTERDGYANMQVLVKDELIEEFHATTSSGASPFQLQLPEYIDISDLKIKFNNDDNPEDHAAGKVAGSLIVHRVILDDVTYPTEFFWVEQDAPCKSRFAYSKFMFCNGYIDYSKKGDFNDYQPQYTNSKITLTASGLSGLFGDVALTASVEPVYMSLEIDDAVVKVFEISSDVQEYTYEHLGTRSVDIRDVKVSFRNRSASDDLRKVAANSQILVVPNSSFTSTPAVLQNNFMQRLQSKSSSPIYSGDGKSYYLKNIEIDGVNYNPSQYWSYGGWDLNSGCGGGYKKTNYLVCTGYFDFSKQRP</sequence>
<dbReference type="InterPro" id="IPR022409">
    <property type="entry name" value="PKD/Chitinase_dom"/>
</dbReference>
<keyword evidence="3" id="KW-0677">Repeat</keyword>
<dbReference type="InterPro" id="IPR000601">
    <property type="entry name" value="PKD_dom"/>
</dbReference>
<keyword evidence="4" id="KW-1133">Transmembrane helix</keyword>
<dbReference type="Gene3D" id="2.60.60.40">
    <property type="match status" value="2"/>
</dbReference>
<feature type="domain" description="PKD" evidence="6">
    <location>
        <begin position="158"/>
        <end position="218"/>
    </location>
</feature>
<dbReference type="GO" id="GO:0005886">
    <property type="term" value="C:plasma membrane"/>
    <property type="evidence" value="ECO:0007669"/>
    <property type="project" value="TreeGrafter"/>
</dbReference>
<evidence type="ECO:0000256" key="2">
    <source>
        <dbReference type="ARBA" id="ARBA00022692"/>
    </source>
</evidence>
<evidence type="ECO:0000256" key="3">
    <source>
        <dbReference type="ARBA" id="ARBA00022737"/>
    </source>
</evidence>
<dbReference type="Proteomes" id="UP000740557">
    <property type="component" value="Unassembled WGS sequence"/>
</dbReference>
<dbReference type="PANTHER" id="PTHR46730">
    <property type="entry name" value="POLYCYSTIN-1"/>
    <property type="match status" value="1"/>
</dbReference>
<evidence type="ECO:0000259" key="6">
    <source>
        <dbReference type="PROSITE" id="PS50093"/>
    </source>
</evidence>
<evidence type="ECO:0000313" key="8">
    <source>
        <dbReference type="Proteomes" id="UP000740557"/>
    </source>
</evidence>
<feature type="domain" description="PKD" evidence="6">
    <location>
        <begin position="1"/>
        <end position="61"/>
    </location>
</feature>
<keyword evidence="2" id="KW-0812">Transmembrane</keyword>
<dbReference type="SUPFAM" id="SSF49299">
    <property type="entry name" value="PKD domain"/>
    <property type="match status" value="4"/>
</dbReference>
<reference evidence="7" key="2">
    <citation type="journal article" date="2021" name="Microbiome">
        <title>Successional dynamics and alternative stable states in a saline activated sludge microbial community over 9 years.</title>
        <authorList>
            <person name="Wang Y."/>
            <person name="Ye J."/>
            <person name="Ju F."/>
            <person name="Liu L."/>
            <person name="Boyd J.A."/>
            <person name="Deng Y."/>
            <person name="Parks D.H."/>
            <person name="Jiang X."/>
            <person name="Yin X."/>
            <person name="Woodcroft B.J."/>
            <person name="Tyson G.W."/>
            <person name="Hugenholtz P."/>
            <person name="Polz M.F."/>
            <person name="Zhang T."/>
        </authorList>
    </citation>
    <scope>NUCLEOTIDE SEQUENCE</scope>
    <source>
        <strain evidence="7">HKST-UBA79</strain>
    </source>
</reference>
<organism evidence="7 8">
    <name type="scientific">candidate division WWE3 bacterium</name>
    <dbReference type="NCBI Taxonomy" id="2053526"/>
    <lineage>
        <taxon>Bacteria</taxon>
        <taxon>Katanobacteria</taxon>
    </lineage>
</organism>
<dbReference type="Gene3D" id="2.60.40.10">
    <property type="entry name" value="Immunoglobulins"/>
    <property type="match status" value="4"/>
</dbReference>
<keyword evidence="5" id="KW-0472">Membrane</keyword>
<comment type="caution">
    <text evidence="7">The sequence shown here is derived from an EMBL/GenBank/DDBJ whole genome shotgun (WGS) entry which is preliminary data.</text>
</comment>
<dbReference type="GO" id="GO:0005261">
    <property type="term" value="F:monoatomic cation channel activity"/>
    <property type="evidence" value="ECO:0007669"/>
    <property type="project" value="TreeGrafter"/>
</dbReference>
<name>A0A955J2J8_UNCKA</name>
<protein>
    <submittedName>
        <fullName evidence="7">PKD domain-containing protein</fullName>
    </submittedName>
</protein>
<feature type="domain" description="PKD" evidence="6">
    <location>
        <begin position="337"/>
        <end position="399"/>
    </location>
</feature>
<dbReference type="PANTHER" id="PTHR46730:SF4">
    <property type="entry name" value="POLYCYSTIC KIDNEY DISEASE PROTEIN 1-LIKE 1"/>
    <property type="match status" value="1"/>
</dbReference>
<dbReference type="InterPro" id="IPR035986">
    <property type="entry name" value="PKD_dom_sf"/>
</dbReference>
<proteinExistence type="predicted"/>
<dbReference type="CDD" id="cd00146">
    <property type="entry name" value="PKD"/>
    <property type="match status" value="3"/>
</dbReference>
<dbReference type="PROSITE" id="PS50093">
    <property type="entry name" value="PKD"/>
    <property type="match status" value="3"/>
</dbReference>
<evidence type="ECO:0000256" key="5">
    <source>
        <dbReference type="ARBA" id="ARBA00023136"/>
    </source>
</evidence>
<feature type="non-terminal residue" evidence="7">
    <location>
        <position position="1"/>
    </location>
</feature>
<dbReference type="SMART" id="SM00089">
    <property type="entry name" value="PKD"/>
    <property type="match status" value="4"/>
</dbReference>
<dbReference type="InterPro" id="IPR013783">
    <property type="entry name" value="Ig-like_fold"/>
</dbReference>
<comment type="subcellular location">
    <subcellularLocation>
        <location evidence="1">Membrane</location>
        <topology evidence="1">Multi-pass membrane protein</topology>
    </subcellularLocation>
</comment>
<gene>
    <name evidence="7" type="ORF">KC980_03040</name>
</gene>